<organism evidence="5 6">
    <name type="scientific">Lactiplantibacillus dongliensis</name>
    <dbReference type="NCBI Taxonomy" id="2559919"/>
    <lineage>
        <taxon>Bacteria</taxon>
        <taxon>Bacillati</taxon>
        <taxon>Bacillota</taxon>
        <taxon>Bacilli</taxon>
        <taxon>Lactobacillales</taxon>
        <taxon>Lactobacillaceae</taxon>
        <taxon>Lactiplantibacillus</taxon>
    </lineage>
</organism>
<evidence type="ECO:0000256" key="1">
    <source>
        <dbReference type="ARBA" id="ARBA00022741"/>
    </source>
</evidence>
<dbReference type="InterPro" id="IPR005216">
    <property type="entry name" value="Citrate_lyase_ligase"/>
</dbReference>
<name>A0ABW1R3L0_9LACO</name>
<comment type="caution">
    <text evidence="5">The sequence shown here is derived from an EMBL/GenBank/DDBJ whole genome shotgun (WGS) entry which is preliminary data.</text>
</comment>
<dbReference type="SUPFAM" id="SSF52374">
    <property type="entry name" value="Nucleotidylyl transferase"/>
    <property type="match status" value="1"/>
</dbReference>
<feature type="domain" description="Citrate lyase ligase C-terminal" evidence="4">
    <location>
        <begin position="151"/>
        <end position="332"/>
    </location>
</feature>
<reference evidence="6" key="1">
    <citation type="journal article" date="2019" name="Int. J. Syst. Evol. Microbiol.">
        <title>The Global Catalogue of Microorganisms (GCM) 10K type strain sequencing project: providing services to taxonomists for standard genome sequencing and annotation.</title>
        <authorList>
            <consortium name="The Broad Institute Genomics Platform"/>
            <consortium name="The Broad Institute Genome Sequencing Center for Infectious Disease"/>
            <person name="Wu L."/>
            <person name="Ma J."/>
        </authorList>
    </citation>
    <scope>NUCLEOTIDE SEQUENCE [LARGE SCALE GENOMIC DNA]</scope>
    <source>
        <strain evidence="6">CCM 8932</strain>
    </source>
</reference>
<gene>
    <name evidence="5" type="primary">citC</name>
    <name evidence="5" type="ORF">ACFP3T_00695</name>
</gene>
<evidence type="ECO:0000259" key="4">
    <source>
        <dbReference type="SMART" id="SM00764"/>
    </source>
</evidence>
<dbReference type="Gene3D" id="3.40.50.620">
    <property type="entry name" value="HUPs"/>
    <property type="match status" value="1"/>
</dbReference>
<evidence type="ECO:0000313" key="6">
    <source>
        <dbReference type="Proteomes" id="UP001596253"/>
    </source>
</evidence>
<keyword evidence="6" id="KW-1185">Reference proteome</keyword>
<dbReference type="EMBL" id="JBHSSD010000004">
    <property type="protein sequence ID" value="MFC6163207.1"/>
    <property type="molecule type" value="Genomic_DNA"/>
</dbReference>
<protein>
    <recommendedName>
        <fullName evidence="3">[Citrate [pro-3S]-lyase] ligase</fullName>
        <ecNumber evidence="3">6.2.1.22</ecNumber>
    </recommendedName>
</protein>
<dbReference type="PANTHER" id="PTHR40599">
    <property type="entry name" value="[CITRATE [PRO-3S]-LYASE] LIGASE"/>
    <property type="match status" value="1"/>
</dbReference>
<keyword evidence="1 3" id="KW-0547">Nucleotide-binding</keyword>
<evidence type="ECO:0000256" key="2">
    <source>
        <dbReference type="ARBA" id="ARBA00022840"/>
    </source>
</evidence>
<proteinExistence type="predicted"/>
<comment type="function">
    <text evidence="3">Acetylation of prosthetic group (2-(5''-phosphoribosyl)-3'-dephosphocoenzyme-A) of the gamma subunit of citrate lyase.</text>
</comment>
<dbReference type="InterPro" id="IPR004821">
    <property type="entry name" value="Cyt_trans-like"/>
</dbReference>
<accession>A0ABW1R3L0</accession>
<dbReference type="PIRSF" id="PIRSF005751">
    <property type="entry name" value="Acet_citr_lig"/>
    <property type="match status" value="1"/>
</dbReference>
<dbReference type="NCBIfam" id="TIGR00124">
    <property type="entry name" value="cit_ly_ligase"/>
    <property type="match status" value="1"/>
</dbReference>
<dbReference type="RefSeq" id="WP_137640789.1">
    <property type="nucleotide sequence ID" value="NZ_BJDK01000029.1"/>
</dbReference>
<dbReference type="EC" id="6.2.1.22" evidence="3"/>
<sequence>MDEVVVDLYLSHATVKAEWQAFLTSLGITNFSAKEVDQLDFTLGIYQHDQLVATGSVAGNVLKYIGVCNKGVTAGARFNMIVSELINRAFHRQNFHLMVFTKSDYAASFQHLGFQELAHSATAALLETGNPNISDYLKQLPRVQPLQHPKIGSIVMNANPFTKGHRYLVEQAALENDYVYVFVVHAEASLFKTKERFELVRAGTADLANVMVIDGGEYMVSYATFPAYFLKSTEEVIKYQTTLDARLFRESIAPALGITSRYVGSEPLSRTTSIYNDVLKAELPPVITLTVVDRKQTDDGNWITATQVRQLIATHQIEKLAGLVPPTTLAFIEQHQEALLDRIRAGVRIAGN</sequence>
<dbReference type="InterPro" id="IPR014729">
    <property type="entry name" value="Rossmann-like_a/b/a_fold"/>
</dbReference>
<comment type="catalytic activity">
    <reaction evidence="3">
        <text>holo-[citrate lyase ACP] + acetate + ATP = acetyl-[citrate lyase ACP] + AMP + diphosphate</text>
        <dbReference type="Rhea" id="RHEA:23788"/>
        <dbReference type="Rhea" id="RHEA-COMP:10158"/>
        <dbReference type="Rhea" id="RHEA-COMP:13710"/>
        <dbReference type="ChEBI" id="CHEBI:30089"/>
        <dbReference type="ChEBI" id="CHEBI:30616"/>
        <dbReference type="ChEBI" id="CHEBI:33019"/>
        <dbReference type="ChEBI" id="CHEBI:82683"/>
        <dbReference type="ChEBI" id="CHEBI:137976"/>
        <dbReference type="ChEBI" id="CHEBI:456215"/>
        <dbReference type="EC" id="6.2.1.22"/>
    </reaction>
</comment>
<dbReference type="Pfam" id="PF08218">
    <property type="entry name" value="Citrate_ly_lig"/>
    <property type="match status" value="1"/>
</dbReference>
<keyword evidence="3 5" id="KW-0436">Ligase</keyword>
<evidence type="ECO:0000256" key="3">
    <source>
        <dbReference type="PIRNR" id="PIRNR005751"/>
    </source>
</evidence>
<evidence type="ECO:0000313" key="5">
    <source>
        <dbReference type="EMBL" id="MFC6163207.1"/>
    </source>
</evidence>
<dbReference type="NCBIfam" id="TIGR00125">
    <property type="entry name" value="cyt_tran_rel"/>
    <property type="match status" value="1"/>
</dbReference>
<dbReference type="PANTHER" id="PTHR40599:SF1">
    <property type="entry name" value="[CITRATE [PRO-3S]-LYASE] LIGASE"/>
    <property type="match status" value="1"/>
</dbReference>
<dbReference type="GO" id="GO:0008771">
    <property type="term" value="F:[citrate (pro-3S)-lyase] ligase activity"/>
    <property type="evidence" value="ECO:0007669"/>
    <property type="project" value="UniProtKB-EC"/>
</dbReference>
<dbReference type="Proteomes" id="UP001596253">
    <property type="component" value="Unassembled WGS sequence"/>
</dbReference>
<dbReference type="InterPro" id="IPR013166">
    <property type="entry name" value="Citrate_lyase_ligase_C"/>
</dbReference>
<dbReference type="SMART" id="SM00764">
    <property type="entry name" value="Citrate_ly_lig"/>
    <property type="match status" value="1"/>
</dbReference>
<keyword evidence="2 3" id="KW-0067">ATP-binding</keyword>